<accession>T1AE59</accession>
<dbReference type="Pfam" id="PF08843">
    <property type="entry name" value="AbiEii"/>
    <property type="match status" value="1"/>
</dbReference>
<sequence>MIPQRDLSLLSNRLAERGGRRIPETVLERDYCLSWFLVGLSRSPLRDRLAFKGGTALKKCYFADYRFSEDLDFTLTHETSWEEIERHLAVAFEETRRASGMEFRLDHRDRHSHENSHTFYLAYEGPLPPARGKTVKTDITIQERIVLPLEERPVLRGYEEYRDLPEDAGVRVYSLDEVAVEKTVALLDRARNEPRDLYDLWFLTAGGHVRLADLVDPVARKLEFRGLTLTQVGGQFVAKEARYKKLWQVRLAAQMTDLPEFTAAYREVRHALRQGDLGG</sequence>
<organism evidence="1">
    <name type="scientific">mine drainage metagenome</name>
    <dbReference type="NCBI Taxonomy" id="410659"/>
    <lineage>
        <taxon>unclassified sequences</taxon>
        <taxon>metagenomes</taxon>
        <taxon>ecological metagenomes</taxon>
    </lineage>
</organism>
<gene>
    <name evidence="1" type="ORF">B1B_15036</name>
</gene>
<dbReference type="Gene3D" id="3.10.450.620">
    <property type="entry name" value="JHP933, nucleotidyltransferase-like core domain"/>
    <property type="match status" value="1"/>
</dbReference>
<protein>
    <recommendedName>
        <fullName evidence="2">Protein containing DUF1814</fullName>
    </recommendedName>
</protein>
<dbReference type="AlphaFoldDB" id="T1AE59"/>
<dbReference type="InterPro" id="IPR014942">
    <property type="entry name" value="AbiEii"/>
</dbReference>
<comment type="caution">
    <text evidence="1">The sequence shown here is derived from an EMBL/GenBank/DDBJ whole genome shotgun (WGS) entry which is preliminary data.</text>
</comment>
<name>T1AE59_9ZZZZ</name>
<proteinExistence type="predicted"/>
<dbReference type="EMBL" id="AUZY01010000">
    <property type="protein sequence ID" value="EQD40165.1"/>
    <property type="molecule type" value="Genomic_DNA"/>
</dbReference>
<reference evidence="1" key="2">
    <citation type="journal article" date="2014" name="ISME J.">
        <title>Microbial stratification in low pH oxic and suboxic macroscopic growths along an acid mine drainage.</title>
        <authorList>
            <person name="Mendez-Garcia C."/>
            <person name="Mesa V."/>
            <person name="Sprenger R.R."/>
            <person name="Richter M."/>
            <person name="Diez M.S."/>
            <person name="Solano J."/>
            <person name="Bargiela R."/>
            <person name="Golyshina O.V."/>
            <person name="Manteca A."/>
            <person name="Ramos J.L."/>
            <person name="Gallego J.R."/>
            <person name="Llorente I."/>
            <person name="Martins Dos Santos V.A."/>
            <person name="Jensen O.N."/>
            <person name="Pelaez A.I."/>
            <person name="Sanchez J."/>
            <person name="Ferrer M."/>
        </authorList>
    </citation>
    <scope>NUCLEOTIDE SEQUENCE</scope>
</reference>
<evidence type="ECO:0000313" key="1">
    <source>
        <dbReference type="EMBL" id="EQD40165.1"/>
    </source>
</evidence>
<evidence type="ECO:0008006" key="2">
    <source>
        <dbReference type="Google" id="ProtNLM"/>
    </source>
</evidence>
<reference evidence="1" key="1">
    <citation type="submission" date="2013-08" db="EMBL/GenBank/DDBJ databases">
        <authorList>
            <person name="Mendez C."/>
            <person name="Richter M."/>
            <person name="Ferrer M."/>
            <person name="Sanchez J."/>
        </authorList>
    </citation>
    <scope>NUCLEOTIDE SEQUENCE</scope>
</reference>